<reference evidence="1 2" key="1">
    <citation type="submission" date="2017-01" db="EMBL/GenBank/DDBJ databases">
        <authorList>
            <person name="Mah S.A."/>
            <person name="Swanson W.J."/>
            <person name="Moy G.W."/>
            <person name="Vacquier V.D."/>
        </authorList>
    </citation>
    <scope>NUCLEOTIDE SEQUENCE [LARGE SCALE GENOMIC DNA]</scope>
    <source>
        <strain evidence="1 2">DSM 22694</strain>
    </source>
</reference>
<dbReference type="KEGG" id="rsb:RS694_00585"/>
<proteinExistence type="predicted"/>
<keyword evidence="2" id="KW-1185">Reference proteome</keyword>
<dbReference type="Proteomes" id="UP000186110">
    <property type="component" value="Chromosome"/>
</dbReference>
<evidence type="ECO:0000313" key="1">
    <source>
        <dbReference type="EMBL" id="APW41187.1"/>
    </source>
</evidence>
<protein>
    <submittedName>
        <fullName evidence="1">Uncharacterized protein</fullName>
    </submittedName>
</protein>
<name>A0A1P8K5A9_9BURK</name>
<dbReference type="EMBL" id="CP019239">
    <property type="protein sequence ID" value="APW41187.1"/>
    <property type="molecule type" value="Genomic_DNA"/>
</dbReference>
<accession>A0A1P8K5A9</accession>
<sequence length="69" mass="7814">MYPPELSSADDIQRNLLRVLAVTSGSWNLVSTSRFGRRITSHTPVHGVRRALAVPRPARLAHRVLLWAW</sequence>
<gene>
    <name evidence="1" type="ORF">RS694_00585</name>
</gene>
<evidence type="ECO:0000313" key="2">
    <source>
        <dbReference type="Proteomes" id="UP000186110"/>
    </source>
</evidence>
<dbReference type="AlphaFoldDB" id="A0A1P8K5A9"/>
<organism evidence="1 2">
    <name type="scientific">Rhodoferax saidenbachensis</name>
    <dbReference type="NCBI Taxonomy" id="1484693"/>
    <lineage>
        <taxon>Bacteria</taxon>
        <taxon>Pseudomonadati</taxon>
        <taxon>Pseudomonadota</taxon>
        <taxon>Betaproteobacteria</taxon>
        <taxon>Burkholderiales</taxon>
        <taxon>Comamonadaceae</taxon>
        <taxon>Rhodoferax</taxon>
    </lineage>
</organism>
<dbReference type="RefSeq" id="WP_029706395.1">
    <property type="nucleotide sequence ID" value="NZ_CP019239.1"/>
</dbReference>